<reference evidence="2 3" key="1">
    <citation type="submission" date="2019-01" db="EMBL/GenBank/DDBJ databases">
        <title>Sinorhodobacter populi sp. nov. isolated from the symptomatic bark tissue of Populus euramericana canker.</title>
        <authorList>
            <person name="Xu G."/>
        </authorList>
    </citation>
    <scope>NUCLEOTIDE SEQUENCE [LARGE SCALE GENOMIC DNA]</scope>
    <source>
        <strain evidence="2 3">CCTCC AB2012026</strain>
    </source>
</reference>
<gene>
    <name evidence="2" type="ORF">EOW65_10375</name>
</gene>
<dbReference type="Proteomes" id="UP000286594">
    <property type="component" value="Unassembled WGS sequence"/>
</dbReference>
<dbReference type="OrthoDB" id="9987991at2"/>
<evidence type="ECO:0000313" key="3">
    <source>
        <dbReference type="Proteomes" id="UP000286594"/>
    </source>
</evidence>
<evidence type="ECO:0000256" key="1">
    <source>
        <dbReference type="SAM" id="MobiDB-lite"/>
    </source>
</evidence>
<accession>A0A443LGJ1</accession>
<name>A0A443LGJ1_9RHOB</name>
<keyword evidence="3" id="KW-1185">Reference proteome</keyword>
<dbReference type="EMBL" id="SAVB01000011">
    <property type="protein sequence ID" value="RWR48317.1"/>
    <property type="molecule type" value="Genomic_DNA"/>
</dbReference>
<proteinExistence type="predicted"/>
<feature type="region of interest" description="Disordered" evidence="1">
    <location>
        <begin position="130"/>
        <end position="157"/>
    </location>
</feature>
<dbReference type="RefSeq" id="WP_128149165.1">
    <property type="nucleotide sequence ID" value="NZ_SAVB01000011.1"/>
</dbReference>
<organism evidence="2 3">
    <name type="scientific">Paenirhodobacter ferrireducens</name>
    <dbReference type="NCBI Taxonomy" id="1215032"/>
    <lineage>
        <taxon>Bacteria</taxon>
        <taxon>Pseudomonadati</taxon>
        <taxon>Pseudomonadota</taxon>
        <taxon>Alphaproteobacteria</taxon>
        <taxon>Rhodobacterales</taxon>
        <taxon>Rhodobacter group</taxon>
        <taxon>Paenirhodobacter</taxon>
    </lineage>
</organism>
<protein>
    <submittedName>
        <fullName evidence="2">Uncharacterized protein</fullName>
    </submittedName>
</protein>
<comment type="caution">
    <text evidence="2">The sequence shown here is derived from an EMBL/GenBank/DDBJ whole genome shotgun (WGS) entry which is preliminary data.</text>
</comment>
<sequence length="157" mass="16839">MKFDVFGWNEVKANAEIPFAKGRLCLRFSAPAALFVTCEGVEALAGYGAAFDLEVSDAGTFRAEGLKGLRVFRQVESRTAVPAVGEVFTNIDRLPDESGTVMEVRRALRELEFARRASIAEIRAEQRKARLAPAAQSVASADDDGAGDGAVSVEGEE</sequence>
<dbReference type="AlphaFoldDB" id="A0A443LGJ1"/>
<evidence type="ECO:0000313" key="2">
    <source>
        <dbReference type="EMBL" id="RWR48317.1"/>
    </source>
</evidence>